<protein>
    <submittedName>
        <fullName evidence="1">Uncharacterized protein</fullName>
    </submittedName>
</protein>
<proteinExistence type="predicted"/>
<reference evidence="1" key="1">
    <citation type="submission" date="2007-06" db="EMBL/GenBank/DDBJ databases">
        <authorList>
            <person name="Fulton L."/>
            <person name="Clifton S."/>
            <person name="Fulton B."/>
            <person name="Xu J."/>
            <person name="Minx P."/>
            <person name="Pepin K.H."/>
            <person name="Johnson M."/>
            <person name="Thiruvilangam P."/>
            <person name="Bhonagiri V."/>
            <person name="Nash W.E."/>
            <person name="Mardis E.R."/>
            <person name="Wilson R.K."/>
        </authorList>
    </citation>
    <scope>NUCLEOTIDE SEQUENCE [LARGE SCALE GENOMIC DNA]</scope>
    <source>
        <strain evidence="1">ATCC 8492</strain>
    </source>
</reference>
<sequence>MKVCLVVVGKYVFRKLLEQQVEIHDIPLLQQILQSDVIVFFQQVDIAVLGTPALTGHIRKSVAGSGTDADGIGKANATIHKAVEHTASEDAAHTAALQNKTAMVVDTYYFLHKCQN</sequence>
<comment type="caution">
    <text evidence="1">The sequence shown here is derived from an EMBL/GenBank/DDBJ whole genome shotgun (WGS) entry which is preliminary data.</text>
</comment>
<evidence type="ECO:0000313" key="2">
    <source>
        <dbReference type="Proteomes" id="UP000004110"/>
    </source>
</evidence>
<name>A0ABC9NEL6_BACUC</name>
<evidence type="ECO:0000313" key="1">
    <source>
        <dbReference type="EMBL" id="EDO55063.1"/>
    </source>
</evidence>
<keyword evidence="2" id="KW-1185">Reference proteome</keyword>
<accession>A0ABC9NEL6</accession>
<dbReference type="EMBL" id="AAYH02000039">
    <property type="protein sequence ID" value="EDO55063.1"/>
    <property type="molecule type" value="Genomic_DNA"/>
</dbReference>
<gene>
    <name evidence="1" type="ORF">BACUNI_01151</name>
</gene>
<dbReference type="AlphaFoldDB" id="A0ABC9NEL6"/>
<reference evidence="1" key="2">
    <citation type="submission" date="2013-11" db="EMBL/GenBank/DDBJ databases">
        <title>Draft genome sequence of Bacteroides uniformis (ATCC 8492).</title>
        <authorList>
            <person name="Sudarsanam P."/>
            <person name="Ley R."/>
            <person name="Guruge J."/>
            <person name="Turnbaugh P.J."/>
            <person name="Mahowald M."/>
            <person name="Liep D."/>
            <person name="Gordon J."/>
        </authorList>
    </citation>
    <scope>NUCLEOTIDE SEQUENCE</scope>
    <source>
        <strain evidence="1">ATCC 8492</strain>
    </source>
</reference>
<organism evidence="1 2">
    <name type="scientific">Bacteroides uniformis (strain ATCC 8492 / DSM 6597 / CCUG 4942 / CIP 103695 / JCM 5828 / KCTC 5204 / NCTC 13054 / VPI 0061)</name>
    <dbReference type="NCBI Taxonomy" id="411479"/>
    <lineage>
        <taxon>Bacteria</taxon>
        <taxon>Pseudomonadati</taxon>
        <taxon>Bacteroidota</taxon>
        <taxon>Bacteroidia</taxon>
        <taxon>Bacteroidales</taxon>
        <taxon>Bacteroidaceae</taxon>
        <taxon>Bacteroides</taxon>
    </lineage>
</organism>
<dbReference type="Proteomes" id="UP000004110">
    <property type="component" value="Unassembled WGS sequence"/>
</dbReference>